<sequence>MVQEVRKTRQVKASLAVLSPNLQRLSTDKLAGDLTITTTSATTTATITDPSTTATPRPAGVM</sequence>
<dbReference type="AlphaFoldDB" id="A0A5B7H5W3"/>
<evidence type="ECO:0000313" key="1">
    <source>
        <dbReference type="EMBL" id="MPC67500.1"/>
    </source>
</evidence>
<reference evidence="1 2" key="1">
    <citation type="submission" date="2019-05" db="EMBL/GenBank/DDBJ databases">
        <title>Another draft genome of Portunus trituberculatus and its Hox gene families provides insights of decapod evolution.</title>
        <authorList>
            <person name="Jeong J.-H."/>
            <person name="Song I."/>
            <person name="Kim S."/>
            <person name="Choi T."/>
            <person name="Kim D."/>
            <person name="Ryu S."/>
            <person name="Kim W."/>
        </authorList>
    </citation>
    <scope>NUCLEOTIDE SEQUENCE [LARGE SCALE GENOMIC DNA]</scope>
    <source>
        <tissue evidence="1">Muscle</tissue>
    </source>
</reference>
<protein>
    <submittedName>
        <fullName evidence="1">Uncharacterized protein</fullName>
    </submittedName>
</protein>
<dbReference type="Proteomes" id="UP000324222">
    <property type="component" value="Unassembled WGS sequence"/>
</dbReference>
<name>A0A5B7H5W3_PORTR</name>
<evidence type="ECO:0000313" key="2">
    <source>
        <dbReference type="Proteomes" id="UP000324222"/>
    </source>
</evidence>
<comment type="caution">
    <text evidence="1">The sequence shown here is derived from an EMBL/GenBank/DDBJ whole genome shotgun (WGS) entry which is preliminary data.</text>
</comment>
<proteinExistence type="predicted"/>
<dbReference type="EMBL" id="VSRR010026326">
    <property type="protein sequence ID" value="MPC67500.1"/>
    <property type="molecule type" value="Genomic_DNA"/>
</dbReference>
<keyword evidence="2" id="KW-1185">Reference proteome</keyword>
<organism evidence="1 2">
    <name type="scientific">Portunus trituberculatus</name>
    <name type="common">Swimming crab</name>
    <name type="synonym">Neptunus trituberculatus</name>
    <dbReference type="NCBI Taxonomy" id="210409"/>
    <lineage>
        <taxon>Eukaryota</taxon>
        <taxon>Metazoa</taxon>
        <taxon>Ecdysozoa</taxon>
        <taxon>Arthropoda</taxon>
        <taxon>Crustacea</taxon>
        <taxon>Multicrustacea</taxon>
        <taxon>Malacostraca</taxon>
        <taxon>Eumalacostraca</taxon>
        <taxon>Eucarida</taxon>
        <taxon>Decapoda</taxon>
        <taxon>Pleocyemata</taxon>
        <taxon>Brachyura</taxon>
        <taxon>Eubrachyura</taxon>
        <taxon>Portunoidea</taxon>
        <taxon>Portunidae</taxon>
        <taxon>Portuninae</taxon>
        <taxon>Portunus</taxon>
    </lineage>
</organism>
<gene>
    <name evidence="1" type="ORF">E2C01_061677</name>
</gene>
<accession>A0A5B7H5W3</accession>